<dbReference type="RefSeq" id="XP_016638436.1">
    <property type="nucleotide sequence ID" value="XM_016784199.1"/>
</dbReference>
<feature type="compositionally biased region" description="Polar residues" evidence="6">
    <location>
        <begin position="567"/>
        <end position="581"/>
    </location>
</feature>
<evidence type="ECO:0000313" key="9">
    <source>
        <dbReference type="Proteomes" id="UP000028545"/>
    </source>
</evidence>
<feature type="domain" description="Protein kinase" evidence="7">
    <location>
        <begin position="645"/>
        <end position="976"/>
    </location>
</feature>
<evidence type="ECO:0000256" key="4">
    <source>
        <dbReference type="ARBA" id="ARBA00022840"/>
    </source>
</evidence>
<dbReference type="PANTHER" id="PTHR11042:SF196">
    <property type="entry name" value="MITOSIS INHIBITOR PROTEIN KINASE SWE1"/>
    <property type="match status" value="1"/>
</dbReference>
<dbReference type="HOGENOM" id="CLU_009707_0_0_1"/>
<evidence type="ECO:0000256" key="3">
    <source>
        <dbReference type="ARBA" id="ARBA00022777"/>
    </source>
</evidence>
<dbReference type="PROSITE" id="PS50011">
    <property type="entry name" value="PROTEIN_KINASE_DOM"/>
    <property type="match status" value="1"/>
</dbReference>
<protein>
    <recommendedName>
        <fullName evidence="7">Protein kinase domain-containing protein</fullName>
    </recommendedName>
</protein>
<feature type="compositionally biased region" description="Low complexity" evidence="6">
    <location>
        <begin position="77"/>
        <end position="90"/>
    </location>
</feature>
<dbReference type="GO" id="GO:0005634">
    <property type="term" value="C:nucleus"/>
    <property type="evidence" value="ECO:0007669"/>
    <property type="project" value="TreeGrafter"/>
</dbReference>
<dbReference type="GO" id="GO:0004713">
    <property type="term" value="F:protein tyrosine kinase activity"/>
    <property type="evidence" value="ECO:0007669"/>
    <property type="project" value="TreeGrafter"/>
</dbReference>
<evidence type="ECO:0000259" key="7">
    <source>
        <dbReference type="PROSITE" id="PS50011"/>
    </source>
</evidence>
<comment type="caution">
    <text evidence="8">The sequence shown here is derived from an EMBL/GenBank/DDBJ whole genome shotgun (WGS) entry which is preliminary data.</text>
</comment>
<dbReference type="GeneID" id="27719862"/>
<feature type="region of interest" description="Disordered" evidence="6">
    <location>
        <begin position="219"/>
        <end position="340"/>
    </location>
</feature>
<keyword evidence="2" id="KW-0547">Nucleotide-binding</keyword>
<feature type="region of interest" description="Disordered" evidence="6">
    <location>
        <begin position="503"/>
        <end position="620"/>
    </location>
</feature>
<dbReference type="PANTHER" id="PTHR11042">
    <property type="entry name" value="EUKARYOTIC TRANSLATION INITIATION FACTOR 2-ALPHA KINASE EIF2-ALPHA KINASE -RELATED"/>
    <property type="match status" value="1"/>
</dbReference>
<evidence type="ECO:0000256" key="5">
    <source>
        <dbReference type="ARBA" id="ARBA00037982"/>
    </source>
</evidence>
<dbReference type="EMBL" id="JOWA01000176">
    <property type="protein sequence ID" value="KEZ38637.1"/>
    <property type="molecule type" value="Genomic_DNA"/>
</dbReference>
<reference evidence="8 9" key="1">
    <citation type="journal article" date="2014" name="Genome Announc.">
        <title>Draft genome sequence of the pathogenic fungus Scedosporium apiospermum.</title>
        <authorList>
            <person name="Vandeputte P."/>
            <person name="Ghamrawi S."/>
            <person name="Rechenmann M."/>
            <person name="Iltis A."/>
            <person name="Giraud S."/>
            <person name="Fleury M."/>
            <person name="Thornton C."/>
            <person name="Delhaes L."/>
            <person name="Meyer W."/>
            <person name="Papon N."/>
            <person name="Bouchara J.P."/>
        </authorList>
    </citation>
    <scope>NUCLEOTIDE SEQUENCE [LARGE SCALE GENOMIC DNA]</scope>
    <source>
        <strain evidence="8 9">IHEM 14462</strain>
    </source>
</reference>
<gene>
    <name evidence="8" type="ORF">SAPIO_CDS10645</name>
</gene>
<dbReference type="Gene3D" id="1.10.510.10">
    <property type="entry name" value="Transferase(Phosphotransferase) domain 1"/>
    <property type="match status" value="1"/>
</dbReference>
<dbReference type="Pfam" id="PF00069">
    <property type="entry name" value="Pkinase"/>
    <property type="match status" value="1"/>
</dbReference>
<evidence type="ECO:0000313" key="8">
    <source>
        <dbReference type="EMBL" id="KEZ38637.1"/>
    </source>
</evidence>
<proteinExistence type="inferred from homology"/>
<dbReference type="OrthoDB" id="5337378at2759"/>
<keyword evidence="4" id="KW-0067">ATP-binding</keyword>
<feature type="compositionally biased region" description="Low complexity" evidence="6">
    <location>
        <begin position="262"/>
        <end position="273"/>
    </location>
</feature>
<accession>A0A084FU75</accession>
<keyword evidence="9" id="KW-1185">Reference proteome</keyword>
<name>A0A084FU75_PSEDA</name>
<dbReference type="GO" id="GO:0110031">
    <property type="term" value="P:negative regulation of G2/MI transition of meiotic cell cycle"/>
    <property type="evidence" value="ECO:0007669"/>
    <property type="project" value="TreeGrafter"/>
</dbReference>
<dbReference type="AlphaFoldDB" id="A0A084FU75"/>
<evidence type="ECO:0000256" key="2">
    <source>
        <dbReference type="ARBA" id="ARBA00022741"/>
    </source>
</evidence>
<feature type="compositionally biased region" description="Polar residues" evidence="6">
    <location>
        <begin position="595"/>
        <end position="620"/>
    </location>
</feature>
<dbReference type="KEGG" id="sapo:SAPIO_CDS10645"/>
<comment type="similarity">
    <text evidence="5">Belongs to the protein kinase superfamily. Ser/Thr protein kinase family. GCN2 subfamily.</text>
</comment>
<dbReference type="Gene3D" id="3.30.200.20">
    <property type="entry name" value="Phosphorylase Kinase, domain 1"/>
    <property type="match status" value="1"/>
</dbReference>
<dbReference type="InterPro" id="IPR008271">
    <property type="entry name" value="Ser/Thr_kinase_AS"/>
</dbReference>
<dbReference type="InterPro" id="IPR050339">
    <property type="entry name" value="CC_SR_Kinase"/>
</dbReference>
<dbReference type="GO" id="GO:0005524">
    <property type="term" value="F:ATP binding"/>
    <property type="evidence" value="ECO:0007669"/>
    <property type="project" value="UniProtKB-KW"/>
</dbReference>
<feature type="region of interest" description="Disordered" evidence="6">
    <location>
        <begin position="45"/>
        <end position="113"/>
    </location>
</feature>
<keyword evidence="3" id="KW-0418">Kinase</keyword>
<dbReference type="SUPFAM" id="SSF56112">
    <property type="entry name" value="Protein kinase-like (PK-like)"/>
    <property type="match status" value="1"/>
</dbReference>
<dbReference type="InterPro" id="IPR000719">
    <property type="entry name" value="Prot_kinase_dom"/>
</dbReference>
<dbReference type="InterPro" id="IPR011009">
    <property type="entry name" value="Kinase-like_dom_sf"/>
</dbReference>
<feature type="compositionally biased region" description="Polar residues" evidence="6">
    <location>
        <begin position="527"/>
        <end position="550"/>
    </location>
</feature>
<dbReference type="OMA" id="DSIVRWM"/>
<organism evidence="8 9">
    <name type="scientific">Pseudallescheria apiosperma</name>
    <name type="common">Scedosporium apiospermum</name>
    <dbReference type="NCBI Taxonomy" id="563466"/>
    <lineage>
        <taxon>Eukaryota</taxon>
        <taxon>Fungi</taxon>
        <taxon>Dikarya</taxon>
        <taxon>Ascomycota</taxon>
        <taxon>Pezizomycotina</taxon>
        <taxon>Sordariomycetes</taxon>
        <taxon>Hypocreomycetidae</taxon>
        <taxon>Microascales</taxon>
        <taxon>Microascaceae</taxon>
        <taxon>Scedosporium</taxon>
    </lineage>
</organism>
<feature type="compositionally biased region" description="Low complexity" evidence="6">
    <location>
        <begin position="231"/>
        <end position="246"/>
    </location>
</feature>
<keyword evidence="1" id="KW-0808">Transferase</keyword>
<dbReference type="SMART" id="SM00220">
    <property type="entry name" value="S_TKc"/>
    <property type="match status" value="1"/>
</dbReference>
<dbReference type="GO" id="GO:0005737">
    <property type="term" value="C:cytoplasm"/>
    <property type="evidence" value="ECO:0007669"/>
    <property type="project" value="TreeGrafter"/>
</dbReference>
<sequence>MSPIFSSLGLAEESRAATLTTTPTQLPPHSSVSFKPSVKLSLRSARFSKPQTGSTTPLGPVPRTRVSPKSPLKRALSISSDSGNSIPSSSADAPGQENGRSAIPASPLSRRCLNKPSRHSLHLDVSGASHSIFRNLDTTTSDFSSPVAGTGTLKRTDADMDFGTGSVASPVAKRRSLHGIASFSSIVHDANVFDHASSPSLSFDIHDESSQNNYTLVGSTIRRDSQPSPTPMSSATRRSSSLRKSTLQQRYGDKGSWGRRTGAQQLAQMQMGAEVPSPNGRNRPRLSSDQFVPPPAARENPFPTSGAFSASVMHTNPPANQAGNNPHPLSRSLKPSTSGSCFVEDSPIRFPIEQSANKLPNLRSDRFKFSLPPAANTIFTRSLPNAVQNAQATYTPAVGRPSMFMSSGLVSKVNRDLDEDKGMVVPDTPCKKNSSSGFATYPPSSAVRFRRGPATPIALGSTRADGDENSSYGNVGKGLGLFHRLGGRVHRRASVLNLDEENNANANANGGTSSGAHTPEGVPPTPTKTFATPSATEANLDSNITDSPSANRRGPPISAVKPMFSREPSSSPIRPGQQTPKTPLENMLQLDPSRFSVSRNGNTAAEQQSPAPVTPTTSQNGRRIVTPVHLGKSRVDIDEYLLHKFYKVDEIGRGEFSIVYRVAFPRRSRASLGVELSSSPLAKTPPGSPSPGTAYAVKKSRRAFTGPRDRDRKLNEVRILKSLSHASHILHYINSWEVNNHLYIQTEYCDEGTLQTFVSELGHKGRLDDFRIWKVLHDILLGLQAIHNANLMHLDLKPANVFITHEGVLKIGDFGLAAEWPVTKYIDAEGDREYIGPEILKGQYDKASDVFSLGLMTLEIGGNVQLPDNGLAWQALRNAQYTELPTLTPFEIIGVTGDIPCSSMTFEDPLTGKMMTIANPRPDFGVPKHAPLVQPPPFMARSSHPWSMDFLMHQLTRPEPAQRPTVDQILQFDSFRWVATRRRCAATVYEGTFGPDDGPNDYAQSDVDTVMMDA</sequence>
<feature type="region of interest" description="Disordered" evidence="6">
    <location>
        <begin position="423"/>
        <end position="449"/>
    </location>
</feature>
<dbReference type="VEuPathDB" id="FungiDB:SAPIO_CDS10645"/>
<evidence type="ECO:0000256" key="1">
    <source>
        <dbReference type="ARBA" id="ARBA00022679"/>
    </source>
</evidence>
<evidence type="ECO:0000256" key="6">
    <source>
        <dbReference type="SAM" id="MobiDB-lite"/>
    </source>
</evidence>
<feature type="compositionally biased region" description="Polar residues" evidence="6">
    <location>
        <begin position="302"/>
        <end position="324"/>
    </location>
</feature>
<feature type="region of interest" description="Disordered" evidence="6">
    <location>
        <begin position="677"/>
        <end position="708"/>
    </location>
</feature>
<dbReference type="PROSITE" id="PS00108">
    <property type="entry name" value="PROTEIN_KINASE_ST"/>
    <property type="match status" value="1"/>
</dbReference>
<dbReference type="Proteomes" id="UP000028545">
    <property type="component" value="Unassembled WGS sequence"/>
</dbReference>